<name>A0A428PRH9_9HYPO</name>
<reference evidence="1 2" key="1">
    <citation type="submission" date="2017-06" db="EMBL/GenBank/DDBJ databases">
        <title>Comparative genomic analysis of Ambrosia Fusariam Clade fungi.</title>
        <authorList>
            <person name="Stajich J.E."/>
            <person name="Carrillo J."/>
            <person name="Kijimoto T."/>
            <person name="Eskalen A."/>
            <person name="O'Donnell K."/>
            <person name="Kasson M."/>
        </authorList>
    </citation>
    <scope>NUCLEOTIDE SEQUENCE [LARGE SCALE GENOMIC DNA]</scope>
    <source>
        <strain evidence="1 2">NRRL62584</strain>
    </source>
</reference>
<gene>
    <name evidence="1" type="ORF">CEP54_009258</name>
</gene>
<accession>A0A428PRH9</accession>
<evidence type="ECO:0000313" key="2">
    <source>
        <dbReference type="Proteomes" id="UP000288168"/>
    </source>
</evidence>
<organism evidence="1 2">
    <name type="scientific">Fusarium duplospermum</name>
    <dbReference type="NCBI Taxonomy" id="1325734"/>
    <lineage>
        <taxon>Eukaryota</taxon>
        <taxon>Fungi</taxon>
        <taxon>Dikarya</taxon>
        <taxon>Ascomycota</taxon>
        <taxon>Pezizomycotina</taxon>
        <taxon>Sordariomycetes</taxon>
        <taxon>Hypocreomycetidae</taxon>
        <taxon>Hypocreales</taxon>
        <taxon>Nectriaceae</taxon>
        <taxon>Fusarium</taxon>
        <taxon>Fusarium solani species complex</taxon>
    </lineage>
</organism>
<protein>
    <submittedName>
        <fullName evidence="1">Uncharacterized protein</fullName>
    </submittedName>
</protein>
<sequence>MYGAPPILQTPHHIARLAHVHKASGCRASCVSRQDLEVFDRYRVPNQRGDTIQASVSVPTHKRFHDNVIVSLRQLGVQRRKFVGPRRPHWSLLETLQLRDSCEGKIALPFPLPKLLTNPGVRLSVLLQVLDLFPCQLGDNKGFVPQLTLLLDLSLESVEPLVLQLLGVLTLQGASPGFSALTMRFTPASPNGLKGPRLRPDQREEMSVLLLQAIPSFGQLPDLVVQPLDLLILSLKGIPLGFQRLLDASLRAVRLTGGGLAHGAGDSVKLLMTWYGRPRF</sequence>
<proteinExistence type="predicted"/>
<dbReference type="Proteomes" id="UP000288168">
    <property type="component" value="Unassembled WGS sequence"/>
</dbReference>
<keyword evidence="2" id="KW-1185">Reference proteome</keyword>
<comment type="caution">
    <text evidence="1">The sequence shown here is derived from an EMBL/GenBank/DDBJ whole genome shotgun (WGS) entry which is preliminary data.</text>
</comment>
<evidence type="ECO:0000313" key="1">
    <source>
        <dbReference type="EMBL" id="RSL55692.1"/>
    </source>
</evidence>
<dbReference type="AlphaFoldDB" id="A0A428PRH9"/>
<dbReference type="EMBL" id="NKCI01000099">
    <property type="protein sequence ID" value="RSL55692.1"/>
    <property type="molecule type" value="Genomic_DNA"/>
</dbReference>